<dbReference type="InterPro" id="IPR036291">
    <property type="entry name" value="NAD(P)-bd_dom_sf"/>
</dbReference>
<dbReference type="Gene3D" id="3.40.50.720">
    <property type="entry name" value="NAD(P)-binding Rossmann-like Domain"/>
    <property type="match status" value="1"/>
</dbReference>
<dbReference type="InterPro" id="IPR001509">
    <property type="entry name" value="Epimerase_deHydtase"/>
</dbReference>
<evidence type="ECO:0000259" key="1">
    <source>
        <dbReference type="Pfam" id="PF01370"/>
    </source>
</evidence>
<reference evidence="2 3" key="1">
    <citation type="submission" date="2021-05" db="EMBL/GenBank/DDBJ databases">
        <title>Whole genome sequence of Curtobacterium flaccumfaciens pv. flaccumfaciens strain CFBP 8819.</title>
        <authorList>
            <person name="Osdaghi E."/>
            <person name="Taghouti G."/>
            <person name="Portier P."/>
            <person name="Fazliarab A."/>
            <person name="Taghavi S.M."/>
            <person name="Briand M."/>
            <person name="Le-Saux M."/>
            <person name="Jacques M.-A."/>
        </authorList>
    </citation>
    <scope>NUCLEOTIDE SEQUENCE [LARGE SCALE GENOMIC DNA]</scope>
    <source>
        <strain evidence="2 3">CFBP 8819</strain>
    </source>
</reference>
<organism evidence="2 3">
    <name type="scientific">Curtobacterium aurantiacum</name>
    <dbReference type="NCBI Taxonomy" id="3236919"/>
    <lineage>
        <taxon>Bacteria</taxon>
        <taxon>Bacillati</taxon>
        <taxon>Actinomycetota</taxon>
        <taxon>Actinomycetes</taxon>
        <taxon>Micrococcales</taxon>
        <taxon>Microbacteriaceae</taxon>
        <taxon>Curtobacterium</taxon>
    </lineage>
</organism>
<name>A0ABS5VGK2_9MICO</name>
<dbReference type="RefSeq" id="WP_214544593.1">
    <property type="nucleotide sequence ID" value="NZ_JAHEWS010000013.1"/>
</dbReference>
<dbReference type="SUPFAM" id="SSF51735">
    <property type="entry name" value="NAD(P)-binding Rossmann-fold domains"/>
    <property type="match status" value="1"/>
</dbReference>
<proteinExistence type="predicted"/>
<dbReference type="Pfam" id="PF01370">
    <property type="entry name" value="Epimerase"/>
    <property type="match status" value="1"/>
</dbReference>
<accession>A0ABS5VGK2</accession>
<keyword evidence="3" id="KW-1185">Reference proteome</keyword>
<dbReference type="Proteomes" id="UP001519641">
    <property type="component" value="Unassembled WGS sequence"/>
</dbReference>
<comment type="caution">
    <text evidence="2">The sequence shown here is derived from an EMBL/GenBank/DDBJ whole genome shotgun (WGS) entry which is preliminary data.</text>
</comment>
<gene>
    <name evidence="2" type="ORF">KK097_10005</name>
</gene>
<protein>
    <submittedName>
        <fullName evidence="2">NAD-dependent epimerase/dehydratase family protein</fullName>
    </submittedName>
</protein>
<sequence>MSAPVHVVLGGNGVVGRETLRALREHDVAAVSVGRRPAATATATATATAADNESAEAKAKADHVIADLLDPTAVRRALHGADVAYLVAGLPYSSTIWADQWPRIVDNTVEAALAEGTHLVYLDNVYAYGRVTGPMTEDTPINPSGRKGAVRAAALERLRVASDRGLAVTIGRSADFTGPGATTSVFNGFVLDRITAGKRQTWLLDADQPHSLTATTDIGDALVVLGTDERAKGRTWHLPTAPALTGRQYVELAGVPAARTAVMSSATLRFGALFNVSARETLELRYQYTEPYVFDSSAFERTFGLHPTPTADVVAAALLHARSVVR</sequence>
<evidence type="ECO:0000313" key="3">
    <source>
        <dbReference type="Proteomes" id="UP001519641"/>
    </source>
</evidence>
<dbReference type="EMBL" id="JAHEWS010000013">
    <property type="protein sequence ID" value="MBT1588144.1"/>
    <property type="molecule type" value="Genomic_DNA"/>
</dbReference>
<feature type="domain" description="NAD-dependent epimerase/dehydratase" evidence="1">
    <location>
        <begin position="7"/>
        <end position="228"/>
    </location>
</feature>
<evidence type="ECO:0000313" key="2">
    <source>
        <dbReference type="EMBL" id="MBT1588144.1"/>
    </source>
</evidence>